<gene>
    <name evidence="2" type="ORF">C484_14468</name>
</gene>
<dbReference type="RefSeq" id="WP_006826573.1">
    <property type="nucleotide sequence ID" value="NZ_AOIL01000050.1"/>
</dbReference>
<dbReference type="STRING" id="1230458.C484_14468"/>
<sequence length="72" mass="7430">MTRLLECSVNVDLVAFGIVAIAIGVGVLSAARHFYPRLDLTDDALATVRLLTALIAAVLLLTGIGLVVVGIA</sequence>
<evidence type="ECO:0000313" key="2">
    <source>
        <dbReference type="EMBL" id="ELY88807.1"/>
    </source>
</evidence>
<comment type="caution">
    <text evidence="2">The sequence shown here is derived from an EMBL/GenBank/DDBJ whole genome shotgun (WGS) entry which is preliminary data.</text>
</comment>
<accession>L9ZTD6</accession>
<keyword evidence="3" id="KW-1185">Reference proteome</keyword>
<keyword evidence="1" id="KW-0812">Transmembrane</keyword>
<feature type="transmembrane region" description="Helical" evidence="1">
    <location>
        <begin position="12"/>
        <end position="31"/>
    </location>
</feature>
<dbReference type="AlphaFoldDB" id="L9ZTD6"/>
<dbReference type="Proteomes" id="UP000011648">
    <property type="component" value="Unassembled WGS sequence"/>
</dbReference>
<evidence type="ECO:0000256" key="1">
    <source>
        <dbReference type="SAM" id="Phobius"/>
    </source>
</evidence>
<organism evidence="2 3">
    <name type="scientific">Natrialba taiwanensis DSM 12281</name>
    <dbReference type="NCBI Taxonomy" id="1230458"/>
    <lineage>
        <taxon>Archaea</taxon>
        <taxon>Methanobacteriati</taxon>
        <taxon>Methanobacteriota</taxon>
        <taxon>Stenosarchaea group</taxon>
        <taxon>Halobacteria</taxon>
        <taxon>Halobacteriales</taxon>
        <taxon>Natrialbaceae</taxon>
        <taxon>Natrialba</taxon>
    </lineage>
</organism>
<reference evidence="2 3" key="1">
    <citation type="journal article" date="2014" name="PLoS Genet.">
        <title>Phylogenetically driven sequencing of extremely halophilic archaea reveals strategies for static and dynamic osmo-response.</title>
        <authorList>
            <person name="Becker E.A."/>
            <person name="Seitzer P.M."/>
            <person name="Tritt A."/>
            <person name="Larsen D."/>
            <person name="Krusor M."/>
            <person name="Yao A.I."/>
            <person name="Wu D."/>
            <person name="Madern D."/>
            <person name="Eisen J.A."/>
            <person name="Darling A.E."/>
            <person name="Facciotti M.T."/>
        </authorList>
    </citation>
    <scope>NUCLEOTIDE SEQUENCE [LARGE SCALE GENOMIC DNA]</scope>
    <source>
        <strain evidence="2 3">DSM 12281</strain>
    </source>
</reference>
<evidence type="ECO:0000313" key="3">
    <source>
        <dbReference type="Proteomes" id="UP000011648"/>
    </source>
</evidence>
<feature type="transmembrane region" description="Helical" evidence="1">
    <location>
        <begin position="51"/>
        <end position="71"/>
    </location>
</feature>
<dbReference type="OrthoDB" id="170810at2157"/>
<protein>
    <submittedName>
        <fullName evidence="2">Beta-ketoadipyl CoA thiolase</fullName>
    </submittedName>
</protein>
<proteinExistence type="predicted"/>
<keyword evidence="1" id="KW-1133">Transmembrane helix</keyword>
<dbReference type="PATRIC" id="fig|1230458.4.peg.2922"/>
<dbReference type="EMBL" id="AOIL01000050">
    <property type="protein sequence ID" value="ELY88807.1"/>
    <property type="molecule type" value="Genomic_DNA"/>
</dbReference>
<name>L9ZTD6_9EURY</name>
<keyword evidence="1" id="KW-0472">Membrane</keyword>